<dbReference type="EC" id="2.1.1.-" evidence="8"/>
<dbReference type="GO" id="GO:0008170">
    <property type="term" value="F:N-methyltransferase activity"/>
    <property type="evidence" value="ECO:0007669"/>
    <property type="project" value="InterPro"/>
</dbReference>
<keyword evidence="3 10" id="KW-0808">Transferase</keyword>
<proteinExistence type="inferred from homology"/>
<name>A0A225D8D6_9BACT</name>
<keyword evidence="2 10" id="KW-0489">Methyltransferase</keyword>
<evidence type="ECO:0000256" key="5">
    <source>
        <dbReference type="ARBA" id="ARBA00022747"/>
    </source>
</evidence>
<dbReference type="AlphaFoldDB" id="A0A225D8D6"/>
<accession>A0A225D8D6</accession>
<dbReference type="GO" id="GO:0032259">
    <property type="term" value="P:methylation"/>
    <property type="evidence" value="ECO:0007669"/>
    <property type="project" value="UniProtKB-KW"/>
</dbReference>
<evidence type="ECO:0000256" key="4">
    <source>
        <dbReference type="ARBA" id="ARBA00022691"/>
    </source>
</evidence>
<dbReference type="EMBL" id="NIDE01000019">
    <property type="protein sequence ID" value="OWK34808.1"/>
    <property type="molecule type" value="Genomic_DNA"/>
</dbReference>
<dbReference type="InterPro" id="IPR001091">
    <property type="entry name" value="RM_Methyltransferase"/>
</dbReference>
<evidence type="ECO:0000313" key="10">
    <source>
        <dbReference type="EMBL" id="OWK34808.1"/>
    </source>
</evidence>
<gene>
    <name evidence="10" type="ORF">FRUB_09650</name>
</gene>
<protein>
    <recommendedName>
        <fullName evidence="8">Methyltransferase</fullName>
        <ecNumber evidence="8">2.1.1.-</ecNumber>
    </recommendedName>
</protein>
<dbReference type="PRINTS" id="PR00508">
    <property type="entry name" value="S21N4MTFRASE"/>
</dbReference>
<dbReference type="InterPro" id="IPR002941">
    <property type="entry name" value="DNA_methylase_N4/N6"/>
</dbReference>
<comment type="catalytic activity">
    <reaction evidence="7">
        <text>a 2'-deoxycytidine in DNA + S-adenosyl-L-methionine = an N(4)-methyl-2'-deoxycytidine in DNA + S-adenosyl-L-homocysteine + H(+)</text>
        <dbReference type="Rhea" id="RHEA:16857"/>
        <dbReference type="Rhea" id="RHEA-COMP:11369"/>
        <dbReference type="Rhea" id="RHEA-COMP:13674"/>
        <dbReference type="ChEBI" id="CHEBI:15378"/>
        <dbReference type="ChEBI" id="CHEBI:57856"/>
        <dbReference type="ChEBI" id="CHEBI:59789"/>
        <dbReference type="ChEBI" id="CHEBI:85452"/>
        <dbReference type="ChEBI" id="CHEBI:137933"/>
        <dbReference type="EC" id="2.1.1.113"/>
    </reaction>
</comment>
<evidence type="ECO:0000256" key="7">
    <source>
        <dbReference type="ARBA" id="ARBA00049120"/>
    </source>
</evidence>
<evidence type="ECO:0000256" key="3">
    <source>
        <dbReference type="ARBA" id="ARBA00022679"/>
    </source>
</evidence>
<dbReference type="InterPro" id="IPR029063">
    <property type="entry name" value="SAM-dependent_MTases_sf"/>
</dbReference>
<keyword evidence="4" id="KW-0949">S-adenosyl-L-methionine</keyword>
<evidence type="ECO:0000259" key="9">
    <source>
        <dbReference type="Pfam" id="PF01555"/>
    </source>
</evidence>
<dbReference type="Proteomes" id="UP000214646">
    <property type="component" value="Unassembled WGS sequence"/>
</dbReference>
<dbReference type="GO" id="GO:0003677">
    <property type="term" value="F:DNA binding"/>
    <property type="evidence" value="ECO:0007669"/>
    <property type="project" value="UniProtKB-KW"/>
</dbReference>
<comment type="caution">
    <text evidence="10">The sequence shown here is derived from an EMBL/GenBank/DDBJ whole genome shotgun (WGS) entry which is preliminary data.</text>
</comment>
<feature type="domain" description="DNA methylase N-4/N-6" evidence="9">
    <location>
        <begin position="39"/>
        <end position="306"/>
    </location>
</feature>
<reference evidence="11" key="1">
    <citation type="submission" date="2017-06" db="EMBL/GenBank/DDBJ databases">
        <title>Genome analysis of Fimbriiglobus ruber SP5, the first member of the order Planctomycetales with confirmed chitinolytic capability.</title>
        <authorList>
            <person name="Ravin N.V."/>
            <person name="Rakitin A.L."/>
            <person name="Ivanova A.A."/>
            <person name="Beletsky A.V."/>
            <person name="Kulichevskaya I.S."/>
            <person name="Mardanov A.V."/>
            <person name="Dedysh S.N."/>
        </authorList>
    </citation>
    <scope>NUCLEOTIDE SEQUENCE [LARGE SCALE GENOMIC DNA]</scope>
    <source>
        <strain evidence="11">SP5</strain>
    </source>
</reference>
<evidence type="ECO:0000256" key="6">
    <source>
        <dbReference type="ARBA" id="ARBA00023125"/>
    </source>
</evidence>
<dbReference type="RefSeq" id="WP_202974177.1">
    <property type="nucleotide sequence ID" value="NZ_NIDE01000019.1"/>
</dbReference>
<keyword evidence="5" id="KW-0680">Restriction system</keyword>
<dbReference type="SUPFAM" id="SSF53335">
    <property type="entry name" value="S-adenosyl-L-methionine-dependent methyltransferases"/>
    <property type="match status" value="1"/>
</dbReference>
<keyword evidence="6" id="KW-0238">DNA-binding</keyword>
<dbReference type="Gene3D" id="3.40.50.150">
    <property type="entry name" value="Vaccinia Virus protein VP39"/>
    <property type="match status" value="1"/>
</dbReference>
<evidence type="ECO:0000256" key="1">
    <source>
        <dbReference type="ARBA" id="ARBA00010203"/>
    </source>
</evidence>
<evidence type="ECO:0000313" key="11">
    <source>
        <dbReference type="Proteomes" id="UP000214646"/>
    </source>
</evidence>
<dbReference type="GO" id="GO:0015667">
    <property type="term" value="F:site-specific DNA-methyltransferase (cytosine-N4-specific) activity"/>
    <property type="evidence" value="ECO:0007669"/>
    <property type="project" value="UniProtKB-EC"/>
</dbReference>
<dbReference type="InterPro" id="IPR017985">
    <property type="entry name" value="MeTrfase_CN4_CS"/>
</dbReference>
<dbReference type="Pfam" id="PF01555">
    <property type="entry name" value="N6_N4_Mtase"/>
    <property type="match status" value="1"/>
</dbReference>
<evidence type="ECO:0000256" key="2">
    <source>
        <dbReference type="ARBA" id="ARBA00022603"/>
    </source>
</evidence>
<dbReference type="PROSITE" id="PS00093">
    <property type="entry name" value="N4_MTASE"/>
    <property type="match status" value="1"/>
</dbReference>
<organism evidence="10 11">
    <name type="scientific">Fimbriiglobus ruber</name>
    <dbReference type="NCBI Taxonomy" id="1908690"/>
    <lineage>
        <taxon>Bacteria</taxon>
        <taxon>Pseudomonadati</taxon>
        <taxon>Planctomycetota</taxon>
        <taxon>Planctomycetia</taxon>
        <taxon>Gemmatales</taxon>
        <taxon>Gemmataceae</taxon>
        <taxon>Fimbriiglobus</taxon>
    </lineage>
</organism>
<evidence type="ECO:0000256" key="8">
    <source>
        <dbReference type="RuleBase" id="RU362026"/>
    </source>
</evidence>
<keyword evidence="11" id="KW-1185">Reference proteome</keyword>
<comment type="similarity">
    <text evidence="1">Belongs to the N(4)/N(6)-methyltransferase family. N(4) subfamily.</text>
</comment>
<dbReference type="GO" id="GO:0009307">
    <property type="term" value="P:DNA restriction-modification system"/>
    <property type="evidence" value="ECO:0007669"/>
    <property type="project" value="UniProtKB-KW"/>
</dbReference>
<sequence>MDQIQHFRTAYKTPLGQMFVGNGESILQSPQFEKWKSKVQLIFTSPPFPLQREKKYGNLTGQSYSEWMATFAKIWTQFLTPNGSIVLEIGNGWNVGEPTMSTAGLKALLAFQEAANLHLCQEFICYNPARLPSPAEWVTVRRIRVKDAFTRIWWMSPTPNPKADNRKILTEYSPSMKKLLSRGTFNGGNRPSEHRVGNETFRIDNGGSIPPNVLVSSDSSDLINVLPIANTSSRKPYHLKCKQRGIKPHPAVMPEQLIEFFIRFLTDEDDLIMDPFAGSNTTGEVAERLNRQWLGIEAIDEYAKSSKLRFGLSVA</sequence>